<dbReference type="InterPro" id="IPR015927">
    <property type="entry name" value="Peptidase_S24_S26A/B/C"/>
</dbReference>
<evidence type="ECO:0000313" key="5">
    <source>
        <dbReference type="EMBL" id="SFK29873.1"/>
    </source>
</evidence>
<sequence length="222" mass="24333">MLDSNGHGAQRLRERIARRLQETGKKAAAVSRSAGYGPDFIRDFLAGRKGTMNAEAAARIAHELETTVPWLQGDDAALPEPPDPQTARARSVPVFGTAAGSEGGALHIGSDVIEWLPCPPGIEGVRDVYALYVVGSSMEPRFRQGDPVFIAPHRPPRPGDDIVIQIKFDESGSVESWVKELVSIRDDQIVVRQHNPSGEISFDRRQVIEMHRIVPVNELFGL</sequence>
<dbReference type="Proteomes" id="UP000323300">
    <property type="component" value="Unassembled WGS sequence"/>
</dbReference>
<dbReference type="InterPro" id="IPR036286">
    <property type="entry name" value="LexA/Signal_pep-like_sf"/>
</dbReference>
<dbReference type="InterPro" id="IPR039418">
    <property type="entry name" value="LexA-like"/>
</dbReference>
<dbReference type="RefSeq" id="WP_188130384.1">
    <property type="nucleotide sequence ID" value="NZ_BSPE01000007.1"/>
</dbReference>
<evidence type="ECO:0000256" key="3">
    <source>
        <dbReference type="ARBA" id="ARBA00023163"/>
    </source>
</evidence>
<evidence type="ECO:0000256" key="2">
    <source>
        <dbReference type="ARBA" id="ARBA00023125"/>
    </source>
</evidence>
<evidence type="ECO:0000256" key="1">
    <source>
        <dbReference type="ARBA" id="ARBA00023015"/>
    </source>
</evidence>
<reference evidence="5 6" key="1">
    <citation type="submission" date="2016-10" db="EMBL/GenBank/DDBJ databases">
        <authorList>
            <person name="Varghese N."/>
            <person name="Submissions S."/>
        </authorList>
    </citation>
    <scope>NUCLEOTIDE SEQUENCE [LARGE SCALE GENOMIC DNA]</scope>
    <source>
        <strain evidence="5 6">DSM 21822</strain>
    </source>
</reference>
<dbReference type="PANTHER" id="PTHR40661">
    <property type="match status" value="1"/>
</dbReference>
<dbReference type="AlphaFoldDB" id="A0A1I3YDQ7"/>
<protein>
    <submittedName>
        <fullName evidence="5">Phage repressor protein C, contains Cro/C1-type HTH and peptisase s24 domains</fullName>
    </submittedName>
</protein>
<proteinExistence type="predicted"/>
<dbReference type="Gene3D" id="2.10.109.10">
    <property type="entry name" value="Umud Fragment, subunit A"/>
    <property type="match status" value="1"/>
</dbReference>
<evidence type="ECO:0000259" key="4">
    <source>
        <dbReference type="Pfam" id="PF00717"/>
    </source>
</evidence>
<evidence type="ECO:0000313" key="6">
    <source>
        <dbReference type="Proteomes" id="UP000323300"/>
    </source>
</evidence>
<keyword evidence="6" id="KW-1185">Reference proteome</keyword>
<keyword evidence="1" id="KW-0805">Transcription regulation</keyword>
<keyword evidence="3" id="KW-0804">Transcription</keyword>
<dbReference type="SUPFAM" id="SSF51306">
    <property type="entry name" value="LexA/Signal peptidase"/>
    <property type="match status" value="1"/>
</dbReference>
<accession>A0A1I3YDQ7</accession>
<dbReference type="GO" id="GO:0003677">
    <property type="term" value="F:DNA binding"/>
    <property type="evidence" value="ECO:0007669"/>
    <property type="project" value="UniProtKB-KW"/>
</dbReference>
<organism evidence="5 6">
    <name type="scientific">Neomesorhizobium albiziae</name>
    <dbReference type="NCBI Taxonomy" id="335020"/>
    <lineage>
        <taxon>Bacteria</taxon>
        <taxon>Pseudomonadati</taxon>
        <taxon>Pseudomonadota</taxon>
        <taxon>Alphaproteobacteria</taxon>
        <taxon>Hyphomicrobiales</taxon>
        <taxon>Phyllobacteriaceae</taxon>
        <taxon>Neomesorhizobium</taxon>
    </lineage>
</organism>
<dbReference type="CDD" id="cd06529">
    <property type="entry name" value="S24_LexA-like"/>
    <property type="match status" value="1"/>
</dbReference>
<dbReference type="EMBL" id="FOSL01000004">
    <property type="protein sequence ID" value="SFK29873.1"/>
    <property type="molecule type" value="Genomic_DNA"/>
</dbReference>
<name>A0A1I3YDQ7_9HYPH</name>
<dbReference type="PANTHER" id="PTHR40661:SF3">
    <property type="entry name" value="FELS-1 PROPHAGE TRANSCRIPTIONAL REGULATOR"/>
    <property type="match status" value="1"/>
</dbReference>
<keyword evidence="2" id="KW-0238">DNA-binding</keyword>
<dbReference type="Pfam" id="PF00717">
    <property type="entry name" value="Peptidase_S24"/>
    <property type="match status" value="1"/>
</dbReference>
<feature type="domain" description="Peptidase S24/S26A/S26B/S26C" evidence="4">
    <location>
        <begin position="123"/>
        <end position="204"/>
    </location>
</feature>
<gene>
    <name evidence="5" type="ORF">SAMN04488498_104364</name>
</gene>